<feature type="domain" description="K Homology" evidence="8">
    <location>
        <begin position="758"/>
        <end position="827"/>
    </location>
</feature>
<dbReference type="PROSITE" id="PS50084">
    <property type="entry name" value="KH_TYPE_1"/>
    <property type="match status" value="14"/>
</dbReference>
<keyword evidence="4 5" id="KW-0694">RNA-binding</keyword>
<proteinExistence type="predicted"/>
<dbReference type="InterPro" id="IPR036612">
    <property type="entry name" value="KH_dom_type_1_sf"/>
</dbReference>
<feature type="domain" description="K Homology" evidence="8">
    <location>
        <begin position="1054"/>
        <end position="1121"/>
    </location>
</feature>
<keyword evidence="6" id="KW-0175">Coiled coil</keyword>
<keyword evidence="3" id="KW-0677">Repeat</keyword>
<dbReference type="CDD" id="cd02394">
    <property type="entry name" value="KH-I_Vigilin_rpt6"/>
    <property type="match status" value="1"/>
</dbReference>
<dbReference type="Proteomes" id="UP000005237">
    <property type="component" value="Unassembled WGS sequence"/>
</dbReference>
<dbReference type="PANTHER" id="PTHR10627">
    <property type="entry name" value="SCP160"/>
    <property type="match status" value="1"/>
</dbReference>
<evidence type="ECO:0000313" key="9">
    <source>
        <dbReference type="EnsemblMetazoa" id="CJA15132.1"/>
    </source>
</evidence>
<feature type="coiled-coil region" evidence="6">
    <location>
        <begin position="661"/>
        <end position="688"/>
    </location>
</feature>
<dbReference type="CDD" id="cd22418">
    <property type="entry name" value="KH-I_Vigilin_rpt15"/>
    <property type="match status" value="1"/>
</dbReference>
<dbReference type="InterPro" id="IPR004087">
    <property type="entry name" value="KH_dom"/>
</dbReference>
<evidence type="ECO:0000313" key="10">
    <source>
        <dbReference type="Proteomes" id="UP000005237"/>
    </source>
</evidence>
<accession>A0A8R1DZS3</accession>
<evidence type="ECO:0000256" key="5">
    <source>
        <dbReference type="PROSITE-ProRule" id="PRU00117"/>
    </source>
</evidence>
<dbReference type="InterPro" id="IPR057778">
    <property type="entry name" value="KH_Vigilin_N"/>
</dbReference>
<evidence type="ECO:0000256" key="4">
    <source>
        <dbReference type="ARBA" id="ARBA00022884"/>
    </source>
</evidence>
<dbReference type="Pfam" id="PF00013">
    <property type="entry name" value="KH_1"/>
    <property type="match status" value="14"/>
</dbReference>
<feature type="domain" description="K Homology" evidence="8">
    <location>
        <begin position="108"/>
        <end position="182"/>
    </location>
</feature>
<dbReference type="CDD" id="cd22410">
    <property type="entry name" value="KH-I_Vigilin_rpt7"/>
    <property type="match status" value="1"/>
</dbReference>
<feature type="domain" description="K Homology" evidence="8">
    <location>
        <begin position="466"/>
        <end position="534"/>
    </location>
</feature>
<dbReference type="InterPro" id="IPR004088">
    <property type="entry name" value="KH_dom_type_1"/>
</dbReference>
<dbReference type="AlphaFoldDB" id="A0A8R1DZS3"/>
<sequence length="1268" mass="139786">MASSSNKITHPRMPVDWLKIKNRDATDRIDCLAHGTPDTDQPTLLITRIMDNGHTEETNTVEVDPATGGVVMSFSYASDFPTLPEAAPATAPTAKQTNVWHRSNLSKADVTITFRLASDERSNKVKSFGNTSEESKKAQQIASQTKTRIELSESKDGELTVVVKGERAKAEEARARIVRDLQTQASRELDIPKEHHGRLIGKEGALLRSLEADTNCRIQIPARDGPSSIITITGPREGIQRAAAHILAVSEREAKLATEHIVCPKNLVPFVRGPFNETYDSLTLEHGVKINIPPSHVANEVISVTGEKEGVFRAAAEIRKIVESKKNPSTIQVQVARTQHRYIIGQGRSGIHEILRNARVVVEVPSEESGSDQITLIGDAQDLAGALQLVIERASSVVTQSIAAPNWLHKHLIGPKGSTLSALVPNREKVQIEFDDSNHIFIEGAPVEVKAAHEILAKEVARLQIELAIEKVKVHPSLHRHVIGRGGSLISKIKEQTGVQVTIPNEETNSDEIVVEGKKDGVKKAVAEIRAIVTKIENEKSRDIIIPQRLHKLIIGSKGSGVQAIRDSYPNVSIGFPDAKSKSDVVNIRGDKAEVDAVFKKLTTLSKEYAENNYQETVAIFKEFLKHIVGKGGASIRKLRDETETRIDLPEAGSDDGKITVTGKQANVEKAVAQLNKIQEELANVAEETIEIPTKVQARFFGNGRRLIADIEEECGGVHIRFPSEKSESTKVSIRGPAGDVTKAVALLSALAKDKEENYVEDTVKAKPEFHRFLIGKGGSKIAKLRDTLNVRIMFPKEGEAEKEIIHLLGKKDDVPKAKAALEEAIKQLSETTDIKIQVDPKYYKNFLAHGATVVKMIQEQNGGVVISFPKNGSDSDEVSIRGSKQCVEAAKARIEDIVDDYEKQITSTVAIPTQFHRGLLAGRGAKIHELQSKFNVSIRFPNNREEGAEGSDQVSVSGRDTKVEEAKEALLALVPISKVIQLPIDMHRSIIGRGGETVRKLMQDYDVNISIPKDNSSEDITVTGQVANVDQALEALREKLVEYEALAEDRKLKQWSMTINVPTDYHQKIIGQRGQTITALKEKFGVIINVPREEGNEAITIQGYEEKANACAAEIENMISELRSMFTQEISLDARYHPRLIGQRGRNLKKVMEDFRVEIRLPRQGAEDPNLVIVAGKDENDVYDCIDFLRGEEEEFLLDNVERTQYLSPRHQETNNSRQHQAPVTVQMKGAPWQLDIGSSEQFPDMGAESGASATAVGGAWGSSRRW</sequence>
<feature type="domain" description="K Homology" evidence="8">
    <location>
        <begin position="831"/>
        <end position="900"/>
    </location>
</feature>
<dbReference type="EnsemblMetazoa" id="CJA15132.1">
    <property type="protein sequence ID" value="CJA15132.1"/>
    <property type="gene ID" value="WBGene00134336"/>
</dbReference>
<feature type="coiled-coil region" evidence="6">
    <location>
        <begin position="1027"/>
        <end position="1054"/>
    </location>
</feature>
<dbReference type="Gene3D" id="3.30.1370.10">
    <property type="entry name" value="K Homology domain, type 1"/>
    <property type="match status" value="14"/>
</dbReference>
<evidence type="ECO:0000256" key="6">
    <source>
        <dbReference type="SAM" id="Coils"/>
    </source>
</evidence>
<organism evidence="9 10">
    <name type="scientific">Caenorhabditis japonica</name>
    <dbReference type="NCBI Taxonomy" id="281687"/>
    <lineage>
        <taxon>Eukaryota</taxon>
        <taxon>Metazoa</taxon>
        <taxon>Ecdysozoa</taxon>
        <taxon>Nematoda</taxon>
        <taxon>Chromadorea</taxon>
        <taxon>Rhabditida</taxon>
        <taxon>Rhabditina</taxon>
        <taxon>Rhabditomorpha</taxon>
        <taxon>Rhabditoidea</taxon>
        <taxon>Rhabditidae</taxon>
        <taxon>Peloderinae</taxon>
        <taxon>Caenorhabditis</taxon>
    </lineage>
</organism>
<name>A0A8R1DZS3_CAEJA</name>
<evidence type="ECO:0000256" key="3">
    <source>
        <dbReference type="ARBA" id="ARBA00022737"/>
    </source>
</evidence>
<dbReference type="CDD" id="cd22411">
    <property type="entry name" value="KH-I_Vigilin_rpt8"/>
    <property type="match status" value="1"/>
</dbReference>
<feature type="domain" description="K Homology" evidence="8">
    <location>
        <begin position="977"/>
        <end position="1042"/>
    </location>
</feature>
<dbReference type="SMART" id="SM00322">
    <property type="entry name" value="KH"/>
    <property type="match status" value="15"/>
</dbReference>
<dbReference type="CDD" id="cd22413">
    <property type="entry name" value="KH-I_Vigilin_rpt10"/>
    <property type="match status" value="1"/>
</dbReference>
<evidence type="ECO:0000259" key="8">
    <source>
        <dbReference type="SMART" id="SM00322"/>
    </source>
</evidence>
<feature type="compositionally biased region" description="Polar residues" evidence="7">
    <location>
        <begin position="128"/>
        <end position="145"/>
    </location>
</feature>
<evidence type="ECO:0000256" key="7">
    <source>
        <dbReference type="SAM" id="MobiDB-lite"/>
    </source>
</evidence>
<dbReference type="SUPFAM" id="SSF54791">
    <property type="entry name" value="Eukaryotic type KH-domain (KH-domain type I)"/>
    <property type="match status" value="13"/>
</dbReference>
<dbReference type="CDD" id="cd22451">
    <property type="entry name" value="KH-I_ScSCP160_rpt6"/>
    <property type="match status" value="1"/>
</dbReference>
<feature type="domain" description="K Homology" evidence="8">
    <location>
        <begin position="255"/>
        <end position="323"/>
    </location>
</feature>
<evidence type="ECO:0000256" key="1">
    <source>
        <dbReference type="ARBA" id="ARBA00004496"/>
    </source>
</evidence>
<feature type="domain" description="K Homology" evidence="8">
    <location>
        <begin position="327"/>
        <end position="395"/>
    </location>
</feature>
<reference evidence="9" key="2">
    <citation type="submission" date="2022-06" db="UniProtKB">
        <authorList>
            <consortium name="EnsemblMetazoa"/>
        </authorList>
    </citation>
    <scope>IDENTIFICATION</scope>
    <source>
        <strain evidence="9">DF5081</strain>
    </source>
</reference>
<protein>
    <recommendedName>
        <fullName evidence="8">K Homology domain-containing protein</fullName>
    </recommendedName>
</protein>
<evidence type="ECO:0000256" key="2">
    <source>
        <dbReference type="ARBA" id="ARBA00022490"/>
    </source>
</evidence>
<feature type="domain" description="K Homology" evidence="8">
    <location>
        <begin position="904"/>
        <end position="976"/>
    </location>
</feature>
<keyword evidence="10" id="KW-1185">Reference proteome</keyword>
<comment type="subcellular location">
    <subcellularLocation>
        <location evidence="1">Cytoplasm</location>
    </subcellularLocation>
</comment>
<feature type="domain" description="K Homology" evidence="8">
    <location>
        <begin position="183"/>
        <end position="251"/>
    </location>
</feature>
<feature type="domain" description="K Homology" evidence="8">
    <location>
        <begin position="612"/>
        <end position="680"/>
    </location>
</feature>
<feature type="domain" description="K Homology" evidence="8">
    <location>
        <begin position="684"/>
        <end position="753"/>
    </location>
</feature>
<keyword evidence="2" id="KW-0963">Cytoplasm</keyword>
<dbReference type="CDD" id="cd22407">
    <property type="entry name" value="KH-I_Vigilin_rpt3"/>
    <property type="match status" value="1"/>
</dbReference>
<dbReference type="CDD" id="cd22409">
    <property type="entry name" value="KH-I_Vigilin_rpt5"/>
    <property type="match status" value="1"/>
</dbReference>
<dbReference type="CDD" id="cd22417">
    <property type="entry name" value="KH-I_Vigilin_rpt14"/>
    <property type="match status" value="1"/>
</dbReference>
<feature type="domain" description="K Homology" evidence="8">
    <location>
        <begin position="538"/>
        <end position="607"/>
    </location>
</feature>
<feature type="region of interest" description="Disordered" evidence="7">
    <location>
        <begin position="125"/>
        <end position="145"/>
    </location>
</feature>
<feature type="domain" description="K Homology" evidence="8">
    <location>
        <begin position="1125"/>
        <end position="1195"/>
    </location>
</feature>
<reference evidence="10" key="1">
    <citation type="submission" date="2010-08" db="EMBL/GenBank/DDBJ databases">
        <authorList>
            <consortium name="Caenorhabditis japonica Sequencing Consortium"/>
            <person name="Wilson R.K."/>
        </authorList>
    </citation>
    <scope>NUCLEOTIDE SEQUENCE [LARGE SCALE GENOMIC DNA]</scope>
    <source>
        <strain evidence="10">DF5081</strain>
    </source>
</reference>
<feature type="domain" description="K Homology" evidence="8">
    <location>
        <begin position="396"/>
        <end position="461"/>
    </location>
</feature>
<dbReference type="Pfam" id="PF24668">
    <property type="entry name" value="KH_Vigilin"/>
    <property type="match status" value="1"/>
</dbReference>
<dbReference type="GO" id="GO:0003729">
    <property type="term" value="F:mRNA binding"/>
    <property type="evidence" value="ECO:0007669"/>
    <property type="project" value="TreeGrafter"/>
</dbReference>
<dbReference type="PANTHER" id="PTHR10627:SF31">
    <property type="entry name" value="DODECA-SATELLITE-BINDING PROTEIN 1, ISOFORM A"/>
    <property type="match status" value="1"/>
</dbReference>
<feature type="region of interest" description="Disordered" evidence="7">
    <location>
        <begin position="1239"/>
        <end position="1268"/>
    </location>
</feature>
<dbReference type="CDD" id="cd22408">
    <property type="entry name" value="KH-I_Vigilin_rpt4"/>
    <property type="match status" value="1"/>
</dbReference>